<dbReference type="InterPro" id="IPR039262">
    <property type="entry name" value="DTWD2/TAPT"/>
</dbReference>
<evidence type="ECO:0000259" key="8">
    <source>
        <dbReference type="SMART" id="SM01144"/>
    </source>
</evidence>
<feature type="region of interest" description="Disordered" evidence="7">
    <location>
        <begin position="1"/>
        <end position="37"/>
    </location>
</feature>
<name>A0A672KU58_SINGR</name>
<evidence type="ECO:0000256" key="6">
    <source>
        <dbReference type="ARBA" id="ARBA00048718"/>
    </source>
</evidence>
<comment type="catalytic activity">
    <reaction evidence="6">
        <text>a uridine in tRNA + S-adenosyl-L-methionine = a 3-[(3S)-3-amino-3-carboxypropyl]uridine in tRNA + S-methyl-5'-thioadenosine + H(+)</text>
        <dbReference type="Rhea" id="RHEA:62432"/>
        <dbReference type="Rhea" id="RHEA-COMP:13339"/>
        <dbReference type="Rhea" id="RHEA-COMP:16092"/>
        <dbReference type="ChEBI" id="CHEBI:15378"/>
        <dbReference type="ChEBI" id="CHEBI:17509"/>
        <dbReference type="ChEBI" id="CHEBI:59789"/>
        <dbReference type="ChEBI" id="CHEBI:65315"/>
        <dbReference type="ChEBI" id="CHEBI:82930"/>
        <dbReference type="EC" id="2.5.1.25"/>
    </reaction>
</comment>
<accession>A0A672KU58</accession>
<keyword evidence="2" id="KW-0808">Transferase</keyword>
<dbReference type="PANTHER" id="PTHR21392">
    <property type="entry name" value="TRNA-URIDINE AMINOCARBOXYPROPYLTRANSFERASE 2"/>
    <property type="match status" value="1"/>
</dbReference>
<organism evidence="9 10">
    <name type="scientific">Sinocyclocheilus grahami</name>
    <name type="common">Dianchi golden-line fish</name>
    <name type="synonym">Barbus grahami</name>
    <dbReference type="NCBI Taxonomy" id="75366"/>
    <lineage>
        <taxon>Eukaryota</taxon>
        <taxon>Metazoa</taxon>
        <taxon>Chordata</taxon>
        <taxon>Craniata</taxon>
        <taxon>Vertebrata</taxon>
        <taxon>Euteleostomi</taxon>
        <taxon>Actinopterygii</taxon>
        <taxon>Neopterygii</taxon>
        <taxon>Teleostei</taxon>
        <taxon>Ostariophysi</taxon>
        <taxon>Cypriniformes</taxon>
        <taxon>Cyprinidae</taxon>
        <taxon>Cyprininae</taxon>
        <taxon>Sinocyclocheilus</taxon>
    </lineage>
</organism>
<protein>
    <recommendedName>
        <fullName evidence="1">tRNA-uridine aminocarboxypropyltransferase</fullName>
        <ecNumber evidence="1">2.5.1.25</ecNumber>
    </recommendedName>
</protein>
<evidence type="ECO:0000256" key="3">
    <source>
        <dbReference type="ARBA" id="ARBA00022691"/>
    </source>
</evidence>
<dbReference type="InterPro" id="IPR005636">
    <property type="entry name" value="DTW"/>
</dbReference>
<feature type="compositionally biased region" description="Acidic residues" evidence="7">
    <location>
        <begin position="11"/>
        <end position="36"/>
    </location>
</feature>
<feature type="region of interest" description="Disordered" evidence="7">
    <location>
        <begin position="233"/>
        <end position="304"/>
    </location>
</feature>
<dbReference type="Pfam" id="PF03942">
    <property type="entry name" value="DTW"/>
    <property type="match status" value="1"/>
</dbReference>
<comment type="similarity">
    <text evidence="5">Belongs to the TDD superfamily. DTWD2 family.</text>
</comment>
<keyword evidence="3" id="KW-0949">S-adenosyl-L-methionine</keyword>
<evidence type="ECO:0000256" key="7">
    <source>
        <dbReference type="SAM" id="MobiDB-lite"/>
    </source>
</evidence>
<evidence type="ECO:0000313" key="10">
    <source>
        <dbReference type="Proteomes" id="UP000472262"/>
    </source>
</evidence>
<proteinExistence type="inferred from homology"/>
<evidence type="ECO:0000256" key="4">
    <source>
        <dbReference type="ARBA" id="ARBA00022694"/>
    </source>
</evidence>
<keyword evidence="4" id="KW-0819">tRNA processing</keyword>
<dbReference type="Ensembl" id="ENSSGRT00000015333.1">
    <property type="protein sequence ID" value="ENSSGRP00000014190.1"/>
    <property type="gene ID" value="ENSSGRG00000008894.1"/>
</dbReference>
<dbReference type="PANTHER" id="PTHR21392:SF0">
    <property type="entry name" value="TRNA-URIDINE AMINOCARBOXYPROPYLTRANSFERASE 2"/>
    <property type="match status" value="1"/>
</dbReference>
<reference evidence="9" key="1">
    <citation type="submission" date="2025-08" db="UniProtKB">
        <authorList>
            <consortium name="Ensembl"/>
        </authorList>
    </citation>
    <scope>IDENTIFICATION</scope>
</reference>
<dbReference type="SMART" id="SM01144">
    <property type="entry name" value="DTW"/>
    <property type="match status" value="1"/>
</dbReference>
<evidence type="ECO:0000256" key="5">
    <source>
        <dbReference type="ARBA" id="ARBA00034489"/>
    </source>
</evidence>
<dbReference type="EC" id="2.5.1.25" evidence="1"/>
<dbReference type="GO" id="GO:0008033">
    <property type="term" value="P:tRNA processing"/>
    <property type="evidence" value="ECO:0007669"/>
    <property type="project" value="UniProtKB-KW"/>
</dbReference>
<keyword evidence="10" id="KW-1185">Reference proteome</keyword>
<dbReference type="AlphaFoldDB" id="A0A672KU58"/>
<evidence type="ECO:0000256" key="1">
    <source>
        <dbReference type="ARBA" id="ARBA00012386"/>
    </source>
</evidence>
<gene>
    <name evidence="9" type="primary">dtwd2</name>
</gene>
<evidence type="ECO:0000256" key="2">
    <source>
        <dbReference type="ARBA" id="ARBA00022679"/>
    </source>
</evidence>
<sequence>MNTQFNKDTVEEMNEDDDEDEEETREREEDDGDDEGFLVLSELPVEKSERRPTCRRCCRPLKVCLCPYLPPCPLDVSTCLYIVQHPAEESRVLRTVPLLAACLPPGKCRVFIGRRFSEERYPELAAVCKDAHTLLLYPGAAAENLEDLSTDFTSTAHSVILIDGTWSQAKDMFLRNALLRLPRQVQLRSAPSSQYVIRTQPTNMCVSTLECAAAALSIMEKNHSIQEVGVQNRVTSPCDGSDADEPLLSPAGSSQTSSGPVLLPAATRRSDPPQQRASHQKRTVQQDHAQKQAQDSPDAETPHQPEYMRRLHIFQILLQH</sequence>
<dbReference type="Proteomes" id="UP000472262">
    <property type="component" value="Unassembled WGS sequence"/>
</dbReference>
<evidence type="ECO:0000313" key="9">
    <source>
        <dbReference type="Ensembl" id="ENSSGRP00000014190.1"/>
    </source>
</evidence>
<dbReference type="InParanoid" id="A0A672KU58"/>
<reference evidence="9" key="2">
    <citation type="submission" date="2025-09" db="UniProtKB">
        <authorList>
            <consortium name="Ensembl"/>
        </authorList>
    </citation>
    <scope>IDENTIFICATION</scope>
</reference>
<feature type="domain" description="DTW" evidence="8">
    <location>
        <begin position="50"/>
        <end position="229"/>
    </location>
</feature>
<dbReference type="GO" id="GO:0016432">
    <property type="term" value="F:tRNA-uridine aminocarboxypropyltransferase activity"/>
    <property type="evidence" value="ECO:0007669"/>
    <property type="project" value="UniProtKB-EC"/>
</dbReference>